<evidence type="ECO:0000313" key="7">
    <source>
        <dbReference type="Proteomes" id="UP000371977"/>
    </source>
</evidence>
<comment type="caution">
    <text evidence="6">The sequence shown here is derived from an EMBL/GenBank/DDBJ whole genome shotgun (WGS) entry which is preliminary data.</text>
</comment>
<accession>A0A6C2C533</accession>
<dbReference type="GO" id="GO:0003677">
    <property type="term" value="F:DNA binding"/>
    <property type="evidence" value="ECO:0007669"/>
    <property type="project" value="UniProtKB-KW"/>
</dbReference>
<reference evidence="6 7" key="1">
    <citation type="submission" date="2019-01" db="EMBL/GenBank/DDBJ databases">
        <title>Weissella sp. nov., a novel lactic acid bacterium isolated from animal feces.</title>
        <authorList>
            <person name="Wang L.-T."/>
        </authorList>
    </citation>
    <scope>NUCLEOTIDE SEQUENCE [LARGE SCALE GENOMIC DNA]</scope>
    <source>
        <strain evidence="6 7">8H-2</strain>
    </source>
</reference>
<dbReference type="SMART" id="SM00422">
    <property type="entry name" value="HTH_MERR"/>
    <property type="match status" value="1"/>
</dbReference>
<dbReference type="InterPro" id="IPR009061">
    <property type="entry name" value="DNA-bd_dom_put_sf"/>
</dbReference>
<dbReference type="InterPro" id="IPR036244">
    <property type="entry name" value="TipA-like_antibiotic-bd"/>
</dbReference>
<proteinExistence type="predicted"/>
<dbReference type="Pfam" id="PF07739">
    <property type="entry name" value="TipAS"/>
    <property type="match status" value="1"/>
</dbReference>
<dbReference type="AlphaFoldDB" id="A0A6C2C533"/>
<keyword evidence="1" id="KW-0678">Repressor</keyword>
<keyword evidence="2" id="KW-0805">Transcription regulation</keyword>
<evidence type="ECO:0000259" key="5">
    <source>
        <dbReference type="PROSITE" id="PS50937"/>
    </source>
</evidence>
<dbReference type="Proteomes" id="UP000371977">
    <property type="component" value="Unassembled WGS sequence"/>
</dbReference>
<evidence type="ECO:0000256" key="2">
    <source>
        <dbReference type="ARBA" id="ARBA00023015"/>
    </source>
</evidence>
<dbReference type="OrthoDB" id="9814833at2"/>
<dbReference type="Gene3D" id="1.10.1660.10">
    <property type="match status" value="1"/>
</dbReference>
<dbReference type="InterPro" id="IPR000551">
    <property type="entry name" value="MerR-type_HTH_dom"/>
</dbReference>
<dbReference type="RefSeq" id="WP_148622866.1">
    <property type="nucleotide sequence ID" value="NZ_SDGZ01000015.1"/>
</dbReference>
<name>A0A6C2C533_9LACO</name>
<dbReference type="PANTHER" id="PTHR30204">
    <property type="entry name" value="REDOX-CYCLING DRUG-SENSING TRANSCRIPTIONAL ACTIVATOR SOXR"/>
    <property type="match status" value="1"/>
</dbReference>
<feature type="domain" description="HTH merR-type" evidence="5">
    <location>
        <begin position="4"/>
        <end position="72"/>
    </location>
</feature>
<dbReference type="InterPro" id="IPR047057">
    <property type="entry name" value="MerR_fam"/>
</dbReference>
<dbReference type="Gene3D" id="1.10.490.50">
    <property type="entry name" value="Antibiotic binding domain of TipA-like multidrug resistance regulators"/>
    <property type="match status" value="1"/>
</dbReference>
<keyword evidence="7" id="KW-1185">Reference proteome</keyword>
<keyword evidence="3" id="KW-0238">DNA-binding</keyword>
<dbReference type="InterPro" id="IPR012925">
    <property type="entry name" value="TipAS_dom"/>
</dbReference>
<evidence type="ECO:0000256" key="3">
    <source>
        <dbReference type="ARBA" id="ARBA00023125"/>
    </source>
</evidence>
<dbReference type="SUPFAM" id="SSF46955">
    <property type="entry name" value="Putative DNA-binding domain"/>
    <property type="match status" value="1"/>
</dbReference>
<dbReference type="PANTHER" id="PTHR30204:SF69">
    <property type="entry name" value="MERR-FAMILY TRANSCRIPTIONAL REGULATOR"/>
    <property type="match status" value="1"/>
</dbReference>
<dbReference type="PROSITE" id="PS50937">
    <property type="entry name" value="HTH_MERR_2"/>
    <property type="match status" value="1"/>
</dbReference>
<sequence>MPKLMNIKQLVKMTNLTSKTLRHWEEKGLLNPQRDVNDYRLYSENDLTRIFYIMSLRRLDLPIDEIKIILADNTSEQATLNKHLNRLKTARTQLNVLITNLEKKLTMGEYQMNDHDFKLFKEAQLAQNTTQYGEEVQQRWGTDTFARSNEQYLAATQTELTDANTIHQQMLELLETAYLDQDQAIANQAVTLHIKFLKIFWPQDLLNEVSHKALADMYCADERFRKNYDRNYPKLPEFFRDAIYSYYQ</sequence>
<dbReference type="PRINTS" id="PR00040">
    <property type="entry name" value="HTHMERR"/>
</dbReference>
<evidence type="ECO:0000313" key="6">
    <source>
        <dbReference type="EMBL" id="TYC49004.1"/>
    </source>
</evidence>
<gene>
    <name evidence="6" type="ORF">ESZ50_07085</name>
</gene>
<keyword evidence="4" id="KW-0804">Transcription</keyword>
<organism evidence="6 7">
    <name type="scientific">Weissella muntiaci</name>
    <dbReference type="NCBI Taxonomy" id="2508881"/>
    <lineage>
        <taxon>Bacteria</taxon>
        <taxon>Bacillati</taxon>
        <taxon>Bacillota</taxon>
        <taxon>Bacilli</taxon>
        <taxon>Lactobacillales</taxon>
        <taxon>Lactobacillaceae</taxon>
        <taxon>Weissella</taxon>
    </lineage>
</organism>
<protein>
    <submittedName>
        <fullName evidence="6">MerR family transcriptional regulator</fullName>
    </submittedName>
</protein>
<evidence type="ECO:0000256" key="1">
    <source>
        <dbReference type="ARBA" id="ARBA00022491"/>
    </source>
</evidence>
<evidence type="ECO:0000256" key="4">
    <source>
        <dbReference type="ARBA" id="ARBA00023163"/>
    </source>
</evidence>
<dbReference type="CDD" id="cd00592">
    <property type="entry name" value="HTH_MerR-like"/>
    <property type="match status" value="1"/>
</dbReference>
<dbReference type="Pfam" id="PF13411">
    <property type="entry name" value="MerR_1"/>
    <property type="match status" value="1"/>
</dbReference>
<dbReference type="EMBL" id="SDGZ01000015">
    <property type="protein sequence ID" value="TYC49004.1"/>
    <property type="molecule type" value="Genomic_DNA"/>
</dbReference>
<dbReference type="SUPFAM" id="SSF89082">
    <property type="entry name" value="Antibiotic binding domain of TipA-like multidrug resistance regulators"/>
    <property type="match status" value="1"/>
</dbReference>
<dbReference type="GO" id="GO:0003700">
    <property type="term" value="F:DNA-binding transcription factor activity"/>
    <property type="evidence" value="ECO:0007669"/>
    <property type="project" value="InterPro"/>
</dbReference>